<accession>A0A1H3RRB2</accession>
<dbReference type="EMBL" id="FNQB01000002">
    <property type="protein sequence ID" value="SDZ28236.1"/>
    <property type="molecule type" value="Genomic_DNA"/>
</dbReference>
<evidence type="ECO:0000256" key="1">
    <source>
        <dbReference type="SAM" id="MobiDB-lite"/>
    </source>
</evidence>
<dbReference type="AlphaFoldDB" id="A0A1H3RRB2"/>
<protein>
    <submittedName>
        <fullName evidence="2">ATP-dependent DNA helicase RecG</fullName>
    </submittedName>
</protein>
<feature type="compositionally biased region" description="Basic and acidic residues" evidence="1">
    <location>
        <begin position="7"/>
        <end position="20"/>
    </location>
</feature>
<evidence type="ECO:0000313" key="2">
    <source>
        <dbReference type="EMBL" id="SDZ28236.1"/>
    </source>
</evidence>
<name>A0A1H3RRB2_9ACTN</name>
<dbReference type="Proteomes" id="UP000199632">
    <property type="component" value="Unassembled WGS sequence"/>
</dbReference>
<dbReference type="InterPro" id="IPR012340">
    <property type="entry name" value="NA-bd_OB-fold"/>
</dbReference>
<keyword evidence="3" id="KW-1185">Reference proteome</keyword>
<gene>
    <name evidence="2" type="ORF">SAMN05421684_4130</name>
</gene>
<dbReference type="CDD" id="cd04488">
    <property type="entry name" value="RecG_wedge_OBF"/>
    <property type="match status" value="1"/>
</dbReference>
<reference evidence="3" key="1">
    <citation type="submission" date="2016-10" db="EMBL/GenBank/DDBJ databases">
        <authorList>
            <person name="Varghese N."/>
            <person name="Submissions S."/>
        </authorList>
    </citation>
    <scope>NUCLEOTIDE SEQUENCE [LARGE SCALE GENOMIC DNA]</scope>
    <source>
        <strain evidence="3">DSM 44718</strain>
    </source>
</reference>
<keyword evidence="2" id="KW-0347">Helicase</keyword>
<feature type="region of interest" description="Disordered" evidence="1">
    <location>
        <begin position="1"/>
        <end position="20"/>
    </location>
</feature>
<dbReference type="Gene3D" id="2.40.50.140">
    <property type="entry name" value="Nucleic acid-binding proteins"/>
    <property type="match status" value="1"/>
</dbReference>
<evidence type="ECO:0000313" key="3">
    <source>
        <dbReference type="Proteomes" id="UP000199632"/>
    </source>
</evidence>
<keyword evidence="2" id="KW-0547">Nucleotide-binding</keyword>
<keyword evidence="2" id="KW-0067">ATP-binding</keyword>
<organism evidence="2 3">
    <name type="scientific">Asanoa ishikariensis</name>
    <dbReference type="NCBI Taxonomy" id="137265"/>
    <lineage>
        <taxon>Bacteria</taxon>
        <taxon>Bacillati</taxon>
        <taxon>Actinomycetota</taxon>
        <taxon>Actinomycetes</taxon>
        <taxon>Micromonosporales</taxon>
        <taxon>Micromonosporaceae</taxon>
        <taxon>Asanoa</taxon>
    </lineage>
</organism>
<dbReference type="GO" id="GO:0004386">
    <property type="term" value="F:helicase activity"/>
    <property type="evidence" value="ECO:0007669"/>
    <property type="project" value="UniProtKB-KW"/>
</dbReference>
<proteinExistence type="predicted"/>
<sequence>MTAVTRTLKEARARPGRPGEWKPKVMAIDQSRTSLRRFLARLTADEETLEAESLQRESAKSGCMPAGLCMRGQLVALTGRLKTVVYTPRTNLPTLEADLYDGSDVVTLVWLGRRHIAGIEPGRQLTARGRVAVRDDRKVIYNPHYELEATR</sequence>
<keyword evidence="2" id="KW-0378">Hydrolase</keyword>
<dbReference type="STRING" id="137265.SAMN05421684_4130"/>